<feature type="domain" description="Peptidase S33 tripeptidyl aminopeptidase-like C-terminal" evidence="5">
    <location>
        <begin position="428"/>
        <end position="519"/>
    </location>
</feature>
<dbReference type="STRING" id="1176198.SAMN05444716_111118"/>
<protein>
    <submittedName>
        <fullName evidence="6">Alpha/beta hydrolase fold</fullName>
    </submittedName>
</protein>
<evidence type="ECO:0000313" key="7">
    <source>
        <dbReference type="Proteomes" id="UP000198873"/>
    </source>
</evidence>
<dbReference type="AlphaFoldDB" id="A0A1I6W0V0"/>
<dbReference type="Pfam" id="PF08386">
    <property type="entry name" value="Abhydrolase_4"/>
    <property type="match status" value="1"/>
</dbReference>
<proteinExistence type="inferred from homology"/>
<dbReference type="SUPFAM" id="SSF53474">
    <property type="entry name" value="alpha/beta-Hydrolases"/>
    <property type="match status" value="1"/>
</dbReference>
<keyword evidence="7" id="KW-1185">Reference proteome</keyword>
<feature type="signal peptide" evidence="4">
    <location>
        <begin position="1"/>
        <end position="30"/>
    </location>
</feature>
<keyword evidence="3 6" id="KW-0378">Hydrolase</keyword>
<evidence type="ECO:0000313" key="6">
    <source>
        <dbReference type="EMBL" id="SFT19627.1"/>
    </source>
</evidence>
<keyword evidence="2 4" id="KW-0732">Signal</keyword>
<dbReference type="PANTHER" id="PTHR43248">
    <property type="entry name" value="2-SUCCINYL-6-HYDROXY-2,4-CYCLOHEXADIENE-1-CARBOXYLATE SYNTHASE"/>
    <property type="match status" value="1"/>
</dbReference>
<dbReference type="PANTHER" id="PTHR43248:SF29">
    <property type="entry name" value="TRIPEPTIDYL AMINOPEPTIDASE"/>
    <property type="match status" value="1"/>
</dbReference>
<dbReference type="InterPro" id="IPR013595">
    <property type="entry name" value="Pept_S33_TAP-like_C"/>
</dbReference>
<reference evidence="7" key="1">
    <citation type="submission" date="2016-10" db="EMBL/GenBank/DDBJ databases">
        <authorList>
            <person name="Varghese N."/>
            <person name="Submissions S."/>
        </authorList>
    </citation>
    <scope>NUCLEOTIDE SEQUENCE [LARGE SCALE GENOMIC DNA]</scope>
    <source>
        <strain evidence="7">CGMCC 4.7047</strain>
    </source>
</reference>
<dbReference type="EMBL" id="FPAB01000011">
    <property type="protein sequence ID" value="SFT19627.1"/>
    <property type="molecule type" value="Genomic_DNA"/>
</dbReference>
<evidence type="ECO:0000256" key="4">
    <source>
        <dbReference type="SAM" id="SignalP"/>
    </source>
</evidence>
<dbReference type="InterPro" id="IPR051601">
    <property type="entry name" value="Serine_prot/Carboxylest_S33"/>
</dbReference>
<dbReference type="GO" id="GO:0016787">
    <property type="term" value="F:hydrolase activity"/>
    <property type="evidence" value="ECO:0007669"/>
    <property type="project" value="UniProtKB-KW"/>
</dbReference>
<organism evidence="6 7">
    <name type="scientific">Streptomyces harbinensis</name>
    <dbReference type="NCBI Taxonomy" id="1176198"/>
    <lineage>
        <taxon>Bacteria</taxon>
        <taxon>Bacillati</taxon>
        <taxon>Actinomycetota</taxon>
        <taxon>Actinomycetes</taxon>
        <taxon>Kitasatosporales</taxon>
        <taxon>Streptomycetaceae</taxon>
        <taxon>Streptomyces</taxon>
    </lineage>
</organism>
<name>A0A1I6W0V0_9ACTN</name>
<comment type="similarity">
    <text evidence="1">Belongs to the peptidase S33 family.</text>
</comment>
<evidence type="ECO:0000256" key="1">
    <source>
        <dbReference type="ARBA" id="ARBA00010088"/>
    </source>
</evidence>
<dbReference type="RefSeq" id="WP_019434357.1">
    <property type="nucleotide sequence ID" value="NZ_FPAB01000011.1"/>
</dbReference>
<feature type="chain" id="PRO_5011590457" evidence="4">
    <location>
        <begin position="31"/>
        <end position="521"/>
    </location>
</feature>
<evidence type="ECO:0000259" key="5">
    <source>
        <dbReference type="Pfam" id="PF08386"/>
    </source>
</evidence>
<evidence type="ECO:0000256" key="2">
    <source>
        <dbReference type="ARBA" id="ARBA00022729"/>
    </source>
</evidence>
<accession>A0A1I6W0V0</accession>
<evidence type="ECO:0000256" key="3">
    <source>
        <dbReference type="ARBA" id="ARBA00022801"/>
    </source>
</evidence>
<gene>
    <name evidence="6" type="ORF">SAMN05444716_111118</name>
</gene>
<sequence>MHLISLWKRTVAAGAGVAAGAALLTGPAAATDRLPGPAAYHEQTLEWTDCGAVGADPATVPEPYRTAAAGLADETAGIECAPLTVPLDYTDPGGETLTLALSRIRATDPDRRTGVLLSNPGGPGGSGLAMPLLLQEFMGEAAGRFDLIGFDPRLTGASTPLDCRWPVGSGVRSSGPDVISYLHAAAFQRDLAERCRTHAGDVLPYVTTRNTARDMDVIRAVLGEDRISYLGYSYGSYLGEVYTQLFPGRTDRVVLDGVIHPDRYTPNLMAGAERAGEDALRAWADWTAERHDEHGLGADRAAVLAGVDRVIAASQRAPLRIGDHTLDRYTVPLLLFSSLATAGDADRAWLADFTGLLLRAADGEHVEPDADLALRLEFVTTGLGSTYASGQIAVLCGDAAERRGIADYWLDIRREAAHHPFVAPVTRNITPCEFWDPPAEAPTVLDNDIPALLVAATGDTRVAYEGTAEMRRDWPSSRLVTLHDVPHHAVYGFYGNTCVDDLVNDYLRTGVLPRHDVSCTE</sequence>
<dbReference type="Gene3D" id="3.40.50.1820">
    <property type="entry name" value="alpha/beta hydrolase"/>
    <property type="match status" value="1"/>
</dbReference>
<dbReference type="Proteomes" id="UP000198873">
    <property type="component" value="Unassembled WGS sequence"/>
</dbReference>
<dbReference type="InterPro" id="IPR029058">
    <property type="entry name" value="AB_hydrolase_fold"/>
</dbReference>